<dbReference type="CDD" id="cd02962">
    <property type="entry name" value="TMX2"/>
    <property type="match status" value="1"/>
</dbReference>
<dbReference type="Pfam" id="PF00085">
    <property type="entry name" value="Thioredoxin"/>
    <property type="match status" value="1"/>
</dbReference>
<reference evidence="9" key="3">
    <citation type="submission" date="2025-09" db="UniProtKB">
        <authorList>
            <consortium name="Ensembl"/>
        </authorList>
    </citation>
    <scope>IDENTIFICATION</scope>
</reference>
<evidence type="ECO:0000256" key="5">
    <source>
        <dbReference type="ARBA" id="ARBA00023136"/>
    </source>
</evidence>
<dbReference type="PANTHER" id="PTHR15853">
    <property type="entry name" value="THIOREDOXIN-RELATED"/>
    <property type="match status" value="1"/>
</dbReference>
<evidence type="ECO:0000256" key="2">
    <source>
        <dbReference type="ARBA" id="ARBA00022692"/>
    </source>
</evidence>
<dbReference type="InterPro" id="IPR013766">
    <property type="entry name" value="Thioredoxin_domain"/>
</dbReference>
<dbReference type="InterPro" id="IPR037463">
    <property type="entry name" value="TMX2_thioredoxin_dom"/>
</dbReference>
<evidence type="ECO:0000256" key="1">
    <source>
        <dbReference type="ARBA" id="ARBA00004583"/>
    </source>
</evidence>
<protein>
    <recommendedName>
        <fullName evidence="8">Thioredoxin domain-containing protein</fullName>
    </recommendedName>
</protein>
<comment type="subcellular location">
    <subcellularLocation>
        <location evidence="1">Mitochondrion membrane</location>
        <topology evidence="1">Single-pass type I membrane protein</topology>
    </subcellularLocation>
</comment>
<dbReference type="PANTHER" id="PTHR15853:SF0">
    <property type="entry name" value="THIOREDOXIN-RELATED TRANSMEMBRANE PROTEIN 2"/>
    <property type="match status" value="1"/>
</dbReference>
<keyword evidence="3" id="KW-0732">Signal</keyword>
<accession>A0AAQ6A1L8</accession>
<proteinExistence type="predicted"/>
<keyword evidence="5 7" id="KW-0472">Membrane</keyword>
<feature type="domain" description="Thioredoxin" evidence="8">
    <location>
        <begin position="140"/>
        <end position="185"/>
    </location>
</feature>
<feature type="transmembrane region" description="Helical" evidence="7">
    <location>
        <begin position="20"/>
        <end position="39"/>
    </location>
</feature>
<evidence type="ECO:0000259" key="8">
    <source>
        <dbReference type="Pfam" id="PF00085"/>
    </source>
</evidence>
<dbReference type="InterPro" id="IPR036249">
    <property type="entry name" value="Thioredoxin-like_sf"/>
</dbReference>
<evidence type="ECO:0000313" key="9">
    <source>
        <dbReference type="Ensembl" id="ENSAOCP00000071219.1"/>
    </source>
</evidence>
<feature type="transmembrane region" description="Helical" evidence="7">
    <location>
        <begin position="114"/>
        <end position="134"/>
    </location>
</feature>
<dbReference type="InterPro" id="IPR039101">
    <property type="entry name" value="TMX2"/>
</dbReference>
<feature type="region of interest" description="Disordered" evidence="6">
    <location>
        <begin position="245"/>
        <end position="284"/>
    </location>
</feature>
<evidence type="ECO:0000256" key="4">
    <source>
        <dbReference type="ARBA" id="ARBA00022989"/>
    </source>
</evidence>
<evidence type="ECO:0000256" key="6">
    <source>
        <dbReference type="SAM" id="MobiDB-lite"/>
    </source>
</evidence>
<dbReference type="GO" id="GO:0007420">
    <property type="term" value="P:brain development"/>
    <property type="evidence" value="ECO:0007669"/>
    <property type="project" value="TreeGrafter"/>
</dbReference>
<evidence type="ECO:0000256" key="3">
    <source>
        <dbReference type="ARBA" id="ARBA00022729"/>
    </source>
</evidence>
<dbReference type="Ensembl" id="ENSAOCT00000061329.1">
    <property type="protein sequence ID" value="ENSAOCP00000071219.1"/>
    <property type="gene ID" value="ENSAOCG00000010771.2"/>
</dbReference>
<keyword evidence="10" id="KW-1185">Reference proteome</keyword>
<dbReference type="SUPFAM" id="SSF52833">
    <property type="entry name" value="Thioredoxin-like"/>
    <property type="match status" value="1"/>
</dbReference>
<sequence>MGIITGVCTFLYHLPQIYKWLLKPYYITSFFMTVAFLVVRKAPGLCEHLATQREDGNSCDFDWREVEILMFLSAIVMMKNRRAITLEQHIGNLFLFSKVANVILFFRLDIRLGILYLALCLAFVMTCKPPLYMGPEYIKYFSDKTIDEELQSDSRVTWIVEFYANWSSDCQSFAPIFADLSLKYRVSTSPLAKQLPTLVLFQGGREIMRRPMVDNKGRAVSWTFNEENIIREFNLNELFQKSKKLSKTRGSKGEEQNGFQPEDGSDELQPETNDMEPTESKKDQ</sequence>
<keyword evidence="4 7" id="KW-1133">Transmembrane helix</keyword>
<keyword evidence="2 7" id="KW-0812">Transmembrane</keyword>
<feature type="compositionally biased region" description="Acidic residues" evidence="6">
    <location>
        <begin position="263"/>
        <end position="277"/>
    </location>
</feature>
<dbReference type="GO" id="GO:0031966">
    <property type="term" value="C:mitochondrial membrane"/>
    <property type="evidence" value="ECO:0007669"/>
    <property type="project" value="UniProtKB-SubCell"/>
</dbReference>
<evidence type="ECO:0000313" key="10">
    <source>
        <dbReference type="Proteomes" id="UP001501940"/>
    </source>
</evidence>
<reference evidence="9" key="2">
    <citation type="submission" date="2025-08" db="UniProtKB">
        <authorList>
            <consortium name="Ensembl"/>
        </authorList>
    </citation>
    <scope>IDENTIFICATION</scope>
</reference>
<dbReference type="Gene3D" id="3.40.30.10">
    <property type="entry name" value="Glutaredoxin"/>
    <property type="match status" value="2"/>
</dbReference>
<reference evidence="9 10" key="1">
    <citation type="submission" date="2022-01" db="EMBL/GenBank/DDBJ databases">
        <title>A chromosome-scale genome assembly of the false clownfish, Amphiprion ocellaris.</title>
        <authorList>
            <person name="Ryu T."/>
        </authorList>
    </citation>
    <scope>NUCLEOTIDE SEQUENCE [LARGE SCALE GENOMIC DNA]</scope>
</reference>
<dbReference type="AlphaFoldDB" id="A0AAQ6A1L8"/>
<evidence type="ECO:0000256" key="7">
    <source>
        <dbReference type="SAM" id="Phobius"/>
    </source>
</evidence>
<dbReference type="Proteomes" id="UP001501940">
    <property type="component" value="Chromosome 13"/>
</dbReference>
<dbReference type="GO" id="GO:0015036">
    <property type="term" value="F:disulfide oxidoreductase activity"/>
    <property type="evidence" value="ECO:0007669"/>
    <property type="project" value="TreeGrafter"/>
</dbReference>
<organism evidence="9 10">
    <name type="scientific">Amphiprion ocellaris</name>
    <name type="common">Clown anemonefish</name>
    <dbReference type="NCBI Taxonomy" id="80972"/>
    <lineage>
        <taxon>Eukaryota</taxon>
        <taxon>Metazoa</taxon>
        <taxon>Chordata</taxon>
        <taxon>Craniata</taxon>
        <taxon>Vertebrata</taxon>
        <taxon>Euteleostomi</taxon>
        <taxon>Actinopterygii</taxon>
        <taxon>Neopterygii</taxon>
        <taxon>Teleostei</taxon>
        <taxon>Neoteleostei</taxon>
        <taxon>Acanthomorphata</taxon>
        <taxon>Ovalentaria</taxon>
        <taxon>Pomacentridae</taxon>
        <taxon>Amphiprion</taxon>
    </lineage>
</organism>
<name>A0AAQ6A1L8_AMPOC</name>
<dbReference type="GeneTree" id="ENSGT00390000003751"/>